<gene>
    <name evidence="1" type="ORF">JCM19240_5779</name>
</gene>
<accession>A0A090SZI6</accession>
<dbReference type="AlphaFoldDB" id="A0A090SZI6"/>
<keyword evidence="2" id="KW-1185">Reference proteome</keyword>
<dbReference type="Proteomes" id="UP000029224">
    <property type="component" value="Unassembled WGS sequence"/>
</dbReference>
<sequence length="69" mass="7819">MSLLSQTSLESDNNIVISTDKPSPKQRLKGAYICERSKLEVVEVELNRSKVVMIDQNGKFIKVPFLSEH</sequence>
<reference evidence="1 2" key="2">
    <citation type="submission" date="2014-09" db="EMBL/GenBank/DDBJ databases">
        <authorList>
            <consortium name="NBRP consortium"/>
            <person name="Sawabe T."/>
            <person name="Meirelles P."/>
            <person name="Nakanishi M."/>
            <person name="Sayaka M."/>
            <person name="Hattori M."/>
            <person name="Ohkuma M."/>
        </authorList>
    </citation>
    <scope>NUCLEOTIDE SEQUENCE [LARGE SCALE GENOMIC DNA]</scope>
    <source>
        <strain evidence="1 2">JCM 19240</strain>
    </source>
</reference>
<comment type="caution">
    <text evidence="1">The sequence shown here is derived from an EMBL/GenBank/DDBJ whole genome shotgun (WGS) entry which is preliminary data.</text>
</comment>
<dbReference type="EMBL" id="BBMT01000001">
    <property type="protein sequence ID" value="GAL32348.1"/>
    <property type="molecule type" value="Genomic_DNA"/>
</dbReference>
<reference evidence="1 2" key="1">
    <citation type="submission" date="2014-09" db="EMBL/GenBank/DDBJ databases">
        <title>Vibrio maritimus JCM 19240. (C210) whole genome shotgun sequence.</title>
        <authorList>
            <person name="Sawabe T."/>
            <person name="Meirelles P."/>
            <person name="Nakanishi M."/>
            <person name="Sayaka M."/>
            <person name="Hattori M."/>
            <person name="Ohkuma M."/>
        </authorList>
    </citation>
    <scope>NUCLEOTIDE SEQUENCE [LARGE SCALE GENOMIC DNA]</scope>
    <source>
        <strain evidence="1 2">JCM 19240</strain>
    </source>
</reference>
<dbReference type="OrthoDB" id="5899365at2"/>
<evidence type="ECO:0000313" key="1">
    <source>
        <dbReference type="EMBL" id="GAL32348.1"/>
    </source>
</evidence>
<protein>
    <submittedName>
        <fullName evidence="1">Uncharacterized protein</fullName>
    </submittedName>
</protein>
<evidence type="ECO:0000313" key="2">
    <source>
        <dbReference type="Proteomes" id="UP000029224"/>
    </source>
</evidence>
<organism evidence="1 2">
    <name type="scientific">Vibrio maritimus</name>
    <dbReference type="NCBI Taxonomy" id="990268"/>
    <lineage>
        <taxon>Bacteria</taxon>
        <taxon>Pseudomonadati</taxon>
        <taxon>Pseudomonadota</taxon>
        <taxon>Gammaproteobacteria</taxon>
        <taxon>Vibrionales</taxon>
        <taxon>Vibrionaceae</taxon>
        <taxon>Vibrio</taxon>
    </lineage>
</organism>
<proteinExistence type="predicted"/>
<name>A0A090SZI6_9VIBR</name>